<dbReference type="Gene3D" id="1.10.287.130">
    <property type="match status" value="1"/>
</dbReference>
<feature type="domain" description="PAS" evidence="7">
    <location>
        <begin position="21"/>
        <end position="95"/>
    </location>
</feature>
<evidence type="ECO:0000313" key="9">
    <source>
        <dbReference type="EMBL" id="MEW9919770.1"/>
    </source>
</evidence>
<dbReference type="InterPro" id="IPR003594">
    <property type="entry name" value="HATPase_dom"/>
</dbReference>
<dbReference type="SUPFAM" id="SSF55785">
    <property type="entry name" value="PYP-like sensor domain (PAS domain)"/>
    <property type="match status" value="1"/>
</dbReference>
<evidence type="ECO:0000256" key="4">
    <source>
        <dbReference type="ARBA" id="ARBA00022679"/>
    </source>
</evidence>
<keyword evidence="9" id="KW-0547">Nucleotide-binding</keyword>
<keyword evidence="3" id="KW-0597">Phosphoprotein</keyword>
<dbReference type="EMBL" id="JBFNXX010000005">
    <property type="protein sequence ID" value="MEW9919770.1"/>
    <property type="molecule type" value="Genomic_DNA"/>
</dbReference>
<proteinExistence type="predicted"/>
<dbReference type="GO" id="GO:0005524">
    <property type="term" value="F:ATP binding"/>
    <property type="evidence" value="ECO:0007669"/>
    <property type="project" value="UniProtKB-KW"/>
</dbReference>
<evidence type="ECO:0000256" key="2">
    <source>
        <dbReference type="ARBA" id="ARBA00012438"/>
    </source>
</evidence>
<dbReference type="Proteomes" id="UP001556098">
    <property type="component" value="Unassembled WGS sequence"/>
</dbReference>
<keyword evidence="9" id="KW-0067">ATP-binding</keyword>
<evidence type="ECO:0000256" key="5">
    <source>
        <dbReference type="ARBA" id="ARBA00022777"/>
    </source>
</evidence>
<keyword evidence="5" id="KW-0418">Kinase</keyword>
<dbReference type="InterPro" id="IPR013655">
    <property type="entry name" value="PAS_fold_3"/>
</dbReference>
<protein>
    <recommendedName>
        <fullName evidence="2">histidine kinase</fullName>
        <ecNumber evidence="2">2.7.13.3</ecNumber>
    </recommendedName>
</protein>
<dbReference type="Pfam" id="PF02518">
    <property type="entry name" value="HATPase_c"/>
    <property type="match status" value="1"/>
</dbReference>
<dbReference type="InterPro" id="IPR036890">
    <property type="entry name" value="HATPase_C_sf"/>
</dbReference>
<keyword evidence="4" id="KW-0808">Transferase</keyword>
<evidence type="ECO:0000256" key="1">
    <source>
        <dbReference type="ARBA" id="ARBA00000085"/>
    </source>
</evidence>
<comment type="caution">
    <text evidence="9">The sequence shown here is derived from an EMBL/GenBank/DDBJ whole genome shotgun (WGS) entry which is preliminary data.</text>
</comment>
<dbReference type="Pfam" id="PF08447">
    <property type="entry name" value="PAS_3"/>
    <property type="match status" value="1"/>
</dbReference>
<evidence type="ECO:0000256" key="3">
    <source>
        <dbReference type="ARBA" id="ARBA00022553"/>
    </source>
</evidence>
<accession>A0ABV3RLA9</accession>
<dbReference type="SMART" id="SM00086">
    <property type="entry name" value="PAC"/>
    <property type="match status" value="1"/>
</dbReference>
<dbReference type="Gene3D" id="3.30.450.20">
    <property type="entry name" value="PAS domain"/>
    <property type="match status" value="1"/>
</dbReference>
<dbReference type="InterPro" id="IPR052162">
    <property type="entry name" value="Sensor_kinase/Photoreceptor"/>
</dbReference>
<gene>
    <name evidence="9" type="ORF">AB2B41_09150</name>
</gene>
<dbReference type="SMART" id="SM00387">
    <property type="entry name" value="HATPase_c"/>
    <property type="match status" value="1"/>
</dbReference>
<dbReference type="InterPro" id="IPR035965">
    <property type="entry name" value="PAS-like_dom_sf"/>
</dbReference>
<sequence>MQRSQVILEDLAVAAKDGWDAEPFLRKVTDIAPCVIYVFNHESQSNEYTNRSIAEALGYSGEEIKQMGAEMLPRIIHPEDLSRIVSHFAAILSLRDGAVTQLEYRVRHKNGNWVWLLSNDTVFERDPDGKVIRHIGAAADITAQKSAEENARAEHLIATTTNDELKAFSYAMSHDMKAPSNTLNLLLNELLSVHGKTMEPDAVELCSMALATVSRMGKLVTDVMNYTQVINQDVATQPTDLNAVLADVLENLDNGIRLHGARVTVSDLPCVAADPAQMRILFQNLVENAIHFHKPGRPPRIRIKAIRVPCQKHHKITVQDNCIGIDESRHDQIFHAFKRLNEKPELSGTGLGLAICRRIAANHGCTIELISEKGNGATFAVTLPAV</sequence>
<dbReference type="PROSITE" id="PS50109">
    <property type="entry name" value="HIS_KIN"/>
    <property type="match status" value="1"/>
</dbReference>
<keyword evidence="10" id="KW-1185">Reference proteome</keyword>
<dbReference type="RefSeq" id="WP_367877469.1">
    <property type="nucleotide sequence ID" value="NZ_JBFNXX010000005.1"/>
</dbReference>
<evidence type="ECO:0000313" key="10">
    <source>
        <dbReference type="Proteomes" id="UP001556098"/>
    </source>
</evidence>
<feature type="domain" description="Histidine kinase" evidence="6">
    <location>
        <begin position="171"/>
        <end position="386"/>
    </location>
</feature>
<dbReference type="PANTHER" id="PTHR43304:SF1">
    <property type="entry name" value="PAC DOMAIN-CONTAINING PROTEIN"/>
    <property type="match status" value="1"/>
</dbReference>
<dbReference type="SUPFAM" id="SSF47384">
    <property type="entry name" value="Homodimeric domain of signal transducing histidine kinase"/>
    <property type="match status" value="1"/>
</dbReference>
<dbReference type="SUPFAM" id="SSF55874">
    <property type="entry name" value="ATPase domain of HSP90 chaperone/DNA topoisomerase II/histidine kinase"/>
    <property type="match status" value="1"/>
</dbReference>
<dbReference type="InterPro" id="IPR005467">
    <property type="entry name" value="His_kinase_dom"/>
</dbReference>
<dbReference type="PANTHER" id="PTHR43304">
    <property type="entry name" value="PHYTOCHROME-LIKE PROTEIN CPH1"/>
    <property type="match status" value="1"/>
</dbReference>
<evidence type="ECO:0000259" key="6">
    <source>
        <dbReference type="PROSITE" id="PS50109"/>
    </source>
</evidence>
<dbReference type="InterPro" id="IPR000014">
    <property type="entry name" value="PAS"/>
</dbReference>
<dbReference type="EC" id="2.7.13.3" evidence="2"/>
<dbReference type="CDD" id="cd00130">
    <property type="entry name" value="PAS"/>
    <property type="match status" value="1"/>
</dbReference>
<comment type="catalytic activity">
    <reaction evidence="1">
        <text>ATP + protein L-histidine = ADP + protein N-phospho-L-histidine.</text>
        <dbReference type="EC" id="2.7.13.3"/>
    </reaction>
</comment>
<feature type="domain" description="PAC" evidence="8">
    <location>
        <begin position="100"/>
        <end position="153"/>
    </location>
</feature>
<reference evidence="9 10" key="1">
    <citation type="submission" date="2024-07" db="EMBL/GenBank/DDBJ databases">
        <title>Marimonas sp.nov., isolated from tidal-flat sediment.</title>
        <authorList>
            <person name="Jayan J.N."/>
            <person name="Lee S.S."/>
        </authorList>
    </citation>
    <scope>NUCLEOTIDE SEQUENCE [LARGE SCALE GENOMIC DNA]</scope>
    <source>
        <strain evidence="9 10">MJW-29</strain>
    </source>
</reference>
<dbReference type="PROSITE" id="PS50113">
    <property type="entry name" value="PAC"/>
    <property type="match status" value="1"/>
</dbReference>
<dbReference type="InterPro" id="IPR000700">
    <property type="entry name" value="PAS-assoc_C"/>
</dbReference>
<dbReference type="PRINTS" id="PR00344">
    <property type="entry name" value="BCTRLSENSOR"/>
</dbReference>
<organism evidence="9 10">
    <name type="scientific">Sulfitobacter sediminis</name>
    <dbReference type="NCBI Taxonomy" id="3234186"/>
    <lineage>
        <taxon>Bacteria</taxon>
        <taxon>Pseudomonadati</taxon>
        <taxon>Pseudomonadota</taxon>
        <taxon>Alphaproteobacteria</taxon>
        <taxon>Rhodobacterales</taxon>
        <taxon>Roseobacteraceae</taxon>
        <taxon>Sulfitobacter</taxon>
    </lineage>
</organism>
<name>A0ABV3RLA9_9RHOB</name>
<dbReference type="NCBIfam" id="TIGR00229">
    <property type="entry name" value="sensory_box"/>
    <property type="match status" value="1"/>
</dbReference>
<dbReference type="InterPro" id="IPR036097">
    <property type="entry name" value="HisK_dim/P_sf"/>
</dbReference>
<dbReference type="InterPro" id="IPR004358">
    <property type="entry name" value="Sig_transdc_His_kin-like_C"/>
</dbReference>
<dbReference type="PROSITE" id="PS50112">
    <property type="entry name" value="PAS"/>
    <property type="match status" value="1"/>
</dbReference>
<evidence type="ECO:0000259" key="7">
    <source>
        <dbReference type="PROSITE" id="PS50112"/>
    </source>
</evidence>
<evidence type="ECO:0000259" key="8">
    <source>
        <dbReference type="PROSITE" id="PS50113"/>
    </source>
</evidence>
<dbReference type="Gene3D" id="3.30.565.10">
    <property type="entry name" value="Histidine kinase-like ATPase, C-terminal domain"/>
    <property type="match status" value="1"/>
</dbReference>
<dbReference type="InterPro" id="IPR001610">
    <property type="entry name" value="PAC"/>
</dbReference>